<dbReference type="eggNOG" id="COG0768">
    <property type="taxonomic scope" value="Bacteria"/>
</dbReference>
<dbReference type="InterPro" id="IPR050515">
    <property type="entry name" value="Beta-lactam/transpept"/>
</dbReference>
<evidence type="ECO:0000256" key="11">
    <source>
        <dbReference type="ARBA" id="ARBA00022989"/>
    </source>
</evidence>
<evidence type="ECO:0000256" key="1">
    <source>
        <dbReference type="ARBA" id="ARBA00004167"/>
    </source>
</evidence>
<feature type="region of interest" description="Disordered" evidence="15">
    <location>
        <begin position="669"/>
        <end position="722"/>
    </location>
</feature>
<dbReference type="GO" id="GO:0008658">
    <property type="term" value="F:penicillin binding"/>
    <property type="evidence" value="ECO:0007669"/>
    <property type="project" value="UniProtKB-UniRule"/>
</dbReference>
<feature type="active site" description="Acyl-ester intermediate" evidence="14">
    <location>
        <position position="368"/>
    </location>
</feature>
<evidence type="ECO:0000259" key="17">
    <source>
        <dbReference type="Pfam" id="PF03717"/>
    </source>
</evidence>
<keyword evidence="8 14" id="KW-0378">Hydrolase</keyword>
<evidence type="ECO:0000313" key="18">
    <source>
        <dbReference type="EMBL" id="ENU99289.1"/>
    </source>
</evidence>
<keyword evidence="6 14" id="KW-0645">Protease</keyword>
<dbReference type="SUPFAM" id="SSF56601">
    <property type="entry name" value="beta-lactamase/transpeptidase-like"/>
    <property type="match status" value="1"/>
</dbReference>
<comment type="catalytic activity">
    <reaction evidence="14">
        <text>Preferential cleavage: (Ac)2-L-Lys-D-Ala-|-D-Ala. Also transpeptidation of peptidyl-alanyl moieties that are N-acyl substituents of D-alanine.</text>
        <dbReference type="EC" id="3.4.16.4"/>
    </reaction>
</comment>
<dbReference type="InterPro" id="IPR005311">
    <property type="entry name" value="PBP_dimer"/>
</dbReference>
<dbReference type="SUPFAM" id="SSF56519">
    <property type="entry name" value="Penicillin binding protein dimerisation domain"/>
    <property type="match status" value="1"/>
</dbReference>
<dbReference type="GO" id="GO:0008360">
    <property type="term" value="P:regulation of cell shape"/>
    <property type="evidence" value="ECO:0007669"/>
    <property type="project" value="UniProtKB-KW"/>
</dbReference>
<gene>
    <name evidence="14" type="primary">mrdA</name>
    <name evidence="18" type="ORF">F969_01741</name>
</gene>
<dbReference type="InterPro" id="IPR001460">
    <property type="entry name" value="PCN-bd_Tpept"/>
</dbReference>
<dbReference type="Pfam" id="PF00905">
    <property type="entry name" value="Transpeptidase"/>
    <property type="match status" value="1"/>
</dbReference>
<comment type="similarity">
    <text evidence="14">Belongs to the transpeptidase family. MrdA subfamily.</text>
</comment>
<dbReference type="EMBL" id="APPE01000052">
    <property type="protein sequence ID" value="ENU99289.1"/>
    <property type="molecule type" value="Genomic_DNA"/>
</dbReference>
<dbReference type="InterPro" id="IPR036138">
    <property type="entry name" value="PBP_dimer_sf"/>
</dbReference>
<dbReference type="GO" id="GO:0008270">
    <property type="term" value="F:zinc ion binding"/>
    <property type="evidence" value="ECO:0007669"/>
    <property type="project" value="UniProtKB-UniRule"/>
</dbReference>
<evidence type="ECO:0000256" key="7">
    <source>
        <dbReference type="ARBA" id="ARBA00022692"/>
    </source>
</evidence>
<proteinExistence type="inferred from homology"/>
<keyword evidence="19" id="KW-1185">Reference proteome</keyword>
<feature type="binding site" evidence="14">
    <location>
        <position position="413"/>
    </location>
    <ligand>
        <name>Zn(2+)</name>
        <dbReference type="ChEBI" id="CHEBI:29105"/>
    </ligand>
</feature>
<keyword evidence="11 14" id="KW-1133">Transmembrane helix</keyword>
<dbReference type="InterPro" id="IPR012338">
    <property type="entry name" value="Beta-lactam/transpept-like"/>
</dbReference>
<feature type="binding site" evidence="14">
    <location>
        <position position="426"/>
    </location>
    <ligand>
        <name>Zn(2+)</name>
        <dbReference type="ChEBI" id="CHEBI:29105"/>
    </ligand>
</feature>
<comment type="cofactor">
    <cofactor evidence="14">
        <name>Zn(2+)</name>
        <dbReference type="ChEBI" id="CHEBI:29105"/>
    </cofactor>
    <text evidence="14">Binds one Zn(2+) ion per subunit.</text>
</comment>
<keyword evidence="9 14" id="KW-0133">Cell shape</keyword>
<reference evidence="18 19" key="1">
    <citation type="submission" date="2013-02" db="EMBL/GenBank/DDBJ databases">
        <title>The Genome Sequence of Acinetobacter sp. NIPH 899.</title>
        <authorList>
            <consortium name="The Broad Institute Genome Sequencing Platform"/>
            <consortium name="The Broad Institute Genome Sequencing Center for Infectious Disease"/>
            <person name="Cerqueira G."/>
            <person name="Feldgarden M."/>
            <person name="Courvalin P."/>
            <person name="Perichon B."/>
            <person name="Grillot-Courvalin C."/>
            <person name="Clermont D."/>
            <person name="Rocha E."/>
            <person name="Yoon E.-J."/>
            <person name="Nemec A."/>
            <person name="Walker B."/>
            <person name="Young S.K."/>
            <person name="Zeng Q."/>
            <person name="Gargeya S."/>
            <person name="Fitzgerald M."/>
            <person name="Haas B."/>
            <person name="Abouelleil A."/>
            <person name="Alvarado L."/>
            <person name="Arachchi H.M."/>
            <person name="Berlin A.M."/>
            <person name="Chapman S.B."/>
            <person name="Dewar J."/>
            <person name="Goldberg J."/>
            <person name="Griggs A."/>
            <person name="Gujja S."/>
            <person name="Hansen M."/>
            <person name="Howarth C."/>
            <person name="Imamovic A."/>
            <person name="Larimer J."/>
            <person name="McCowan C."/>
            <person name="Murphy C."/>
            <person name="Neiman D."/>
            <person name="Pearson M."/>
            <person name="Priest M."/>
            <person name="Roberts A."/>
            <person name="Saif S."/>
            <person name="Shea T."/>
            <person name="Sisk P."/>
            <person name="Sykes S."/>
            <person name="Wortman J."/>
            <person name="Nusbaum C."/>
            <person name="Birren B."/>
        </authorList>
    </citation>
    <scope>NUCLEOTIDE SEQUENCE [LARGE SCALE GENOMIC DNA]</scope>
    <source>
        <strain evidence="18 19">NIPH 899</strain>
    </source>
</reference>
<evidence type="ECO:0000256" key="13">
    <source>
        <dbReference type="ARBA" id="ARBA00023316"/>
    </source>
</evidence>
<dbReference type="NCBIfam" id="TIGR03423">
    <property type="entry name" value="pbp2_mrdA"/>
    <property type="match status" value="1"/>
</dbReference>
<dbReference type="GO" id="GO:0071555">
    <property type="term" value="P:cell wall organization"/>
    <property type="evidence" value="ECO:0007669"/>
    <property type="project" value="UniProtKB-KW"/>
</dbReference>
<feature type="domain" description="Penicillin-binding protein dimerisation" evidence="17">
    <location>
        <begin position="107"/>
        <end position="276"/>
    </location>
</feature>
<dbReference type="Pfam" id="PF03717">
    <property type="entry name" value="PBP_dimer"/>
    <property type="match status" value="1"/>
</dbReference>
<comment type="function">
    <text evidence="14">Catalyzes cross-linking of the peptidoglycan cell wall.</text>
</comment>
<evidence type="ECO:0000256" key="3">
    <source>
        <dbReference type="ARBA" id="ARBA00022475"/>
    </source>
</evidence>
<feature type="transmembrane region" description="Helical" evidence="14">
    <location>
        <begin position="63"/>
        <end position="83"/>
    </location>
</feature>
<dbReference type="PATRIC" id="fig|1217710.3.peg.1642"/>
<dbReference type="Gene3D" id="3.30.1390.30">
    <property type="entry name" value="Penicillin-binding protein 2a, domain 3"/>
    <property type="match status" value="1"/>
</dbReference>
<feature type="domain" description="Penicillin-binding protein transpeptidase" evidence="16">
    <location>
        <begin position="309"/>
        <end position="642"/>
    </location>
</feature>
<dbReference type="UniPathway" id="UPA00219"/>
<dbReference type="HOGENOM" id="CLU_009289_1_2_6"/>
<dbReference type="PANTHER" id="PTHR30627">
    <property type="entry name" value="PEPTIDOGLYCAN D,D-TRANSPEPTIDASE"/>
    <property type="match status" value="1"/>
</dbReference>
<keyword evidence="5 14" id="KW-0121">Carboxypeptidase</keyword>
<sequence>MSAKSKFKHRNCYSQFFIIKSRTVALEYSTLIPFPLVLSRSRMKQHFPLKNAQQEKRIYNSRVWISVGIVVFFMLLLVSRYAYLQIFNFETFSTASDQNRIRLQPLAPARGYIYDRNGILLADNYPVFTATLSRADVQDIDDTLKRLTPILELTEEDIERFQARVKTARKTERVSIKLNLNENDIARFSEVKYLFPGVNIETQMTRYYPHGELFAHVIGYVGRINDKELKEIDKDLYAGSNLIGKIGVEKYYEDLLHGVPGNESVEADAFGNVLRHLGRKEPVRGNDLYLSLDYGLQTIATEQLAGRRGAIVAIDPRTGEILALVSSPSFNPNLFVTGISSKDYSGLRDSLDQPLYNRAVQGAYPPGSTIKPMFGMGGLHYGLVDWSTAISDPGYFTLPGDSHRFRDHKKTGHGAVNLHKAQVVSCDTYFYVMSYRMGIEKMNSWMRQFGFGEKTGVDLPSESSGLYPSPEWKMRTRKSKWSRGETISVSIGQGAFTATPLQLAMATAITANQGSHVTPHVLRESKGAKPFTVHNAPNGKIDFNGQPDDWIKMRDAMIDVVQSGTGRGIRSPMYQIAGKTGTAQVKSIAQGKRYNEALLTERQLDHGLFVGFAPAETPEIAVVVVWENGRHGGSAAQLAKPLFDYWLLSRDKNPIHPAGHQISGGLMTAGIKPGELPSGPNLLSADPNASPTQEGSQATHAQSNNPQPATSRSTPSANDDQE</sequence>
<comment type="pathway">
    <text evidence="14">Cell wall biogenesis; peptidoglycan biosynthesis.</text>
</comment>
<keyword evidence="14" id="KW-0479">Metal-binding</keyword>
<evidence type="ECO:0000256" key="8">
    <source>
        <dbReference type="ARBA" id="ARBA00022801"/>
    </source>
</evidence>
<comment type="subcellular location">
    <subcellularLocation>
        <location evidence="14">Cell inner membrane</location>
        <topology evidence="14">Single-pass membrane protein</topology>
    </subcellularLocation>
    <subcellularLocation>
        <location evidence="2">Cell membrane</location>
    </subcellularLocation>
    <subcellularLocation>
        <location evidence="1">Membrane</location>
        <topology evidence="1">Single-pass membrane protein</topology>
    </subcellularLocation>
</comment>
<evidence type="ECO:0000256" key="2">
    <source>
        <dbReference type="ARBA" id="ARBA00004236"/>
    </source>
</evidence>
<keyword evidence="13 14" id="KW-0961">Cell wall biogenesis/degradation</keyword>
<keyword evidence="12 14" id="KW-0472">Membrane</keyword>
<name>N8WWK1_9GAMM</name>
<keyword evidence="14" id="KW-0862">Zinc</keyword>
<evidence type="ECO:0000256" key="12">
    <source>
        <dbReference type="ARBA" id="ARBA00023136"/>
    </source>
</evidence>
<organism evidence="18 19">
    <name type="scientific">Acinetobacter variabilis</name>
    <dbReference type="NCBI Taxonomy" id="70346"/>
    <lineage>
        <taxon>Bacteria</taxon>
        <taxon>Pseudomonadati</taxon>
        <taxon>Pseudomonadota</taxon>
        <taxon>Gammaproteobacteria</taxon>
        <taxon>Moraxellales</taxon>
        <taxon>Moraxellaceae</taxon>
        <taxon>Acinetobacter</taxon>
    </lineage>
</organism>
<dbReference type="AlphaFoldDB" id="N8WWK1"/>
<dbReference type="GO" id="GO:0009252">
    <property type="term" value="P:peptidoglycan biosynthetic process"/>
    <property type="evidence" value="ECO:0007669"/>
    <property type="project" value="UniProtKB-UniRule"/>
</dbReference>
<accession>N8WWK1</accession>
<evidence type="ECO:0000256" key="14">
    <source>
        <dbReference type="HAMAP-Rule" id="MF_02081"/>
    </source>
</evidence>
<comment type="caution">
    <text evidence="18">The sequence shown here is derived from an EMBL/GenBank/DDBJ whole genome shotgun (WGS) entry which is preliminary data.</text>
</comment>
<evidence type="ECO:0000256" key="6">
    <source>
        <dbReference type="ARBA" id="ARBA00022670"/>
    </source>
</evidence>
<keyword evidence="4 14" id="KW-0997">Cell inner membrane</keyword>
<evidence type="ECO:0000256" key="10">
    <source>
        <dbReference type="ARBA" id="ARBA00022984"/>
    </source>
</evidence>
<keyword evidence="7 14" id="KW-0812">Transmembrane</keyword>
<dbReference type="PANTHER" id="PTHR30627:SF2">
    <property type="entry name" value="PEPTIDOGLYCAN D,D-TRANSPEPTIDASE MRDA"/>
    <property type="match status" value="1"/>
</dbReference>
<dbReference type="GO" id="GO:0006508">
    <property type="term" value="P:proteolysis"/>
    <property type="evidence" value="ECO:0007669"/>
    <property type="project" value="UniProtKB-KW"/>
</dbReference>
<evidence type="ECO:0000256" key="5">
    <source>
        <dbReference type="ARBA" id="ARBA00022645"/>
    </source>
</evidence>
<evidence type="ECO:0000256" key="15">
    <source>
        <dbReference type="SAM" id="MobiDB-lite"/>
    </source>
</evidence>
<feature type="binding site" evidence="14">
    <location>
        <position position="392"/>
    </location>
    <ligand>
        <name>Zn(2+)</name>
        <dbReference type="ChEBI" id="CHEBI:29105"/>
    </ligand>
</feature>
<dbReference type="GO" id="GO:0071972">
    <property type="term" value="F:peptidoglycan L,D-transpeptidase activity"/>
    <property type="evidence" value="ECO:0007669"/>
    <property type="project" value="TreeGrafter"/>
</dbReference>
<dbReference type="HAMAP" id="MF_02081">
    <property type="entry name" value="MrdA_transpept"/>
    <property type="match status" value="1"/>
</dbReference>
<evidence type="ECO:0000259" key="16">
    <source>
        <dbReference type="Pfam" id="PF00905"/>
    </source>
</evidence>
<keyword evidence="3 14" id="KW-1003">Cell membrane</keyword>
<dbReference type="Gene3D" id="3.40.710.10">
    <property type="entry name" value="DD-peptidase/beta-lactamase superfamily"/>
    <property type="match status" value="1"/>
</dbReference>
<dbReference type="InterPro" id="IPR017790">
    <property type="entry name" value="Penicillin-binding_protein_2"/>
</dbReference>
<evidence type="ECO:0000256" key="4">
    <source>
        <dbReference type="ARBA" id="ARBA00022519"/>
    </source>
</evidence>
<keyword evidence="10 14" id="KW-0573">Peptidoglycan synthesis</keyword>
<dbReference type="Proteomes" id="UP000013070">
    <property type="component" value="Unassembled WGS sequence"/>
</dbReference>
<feature type="binding site" evidence="14">
    <location>
        <position position="407"/>
    </location>
    <ligand>
        <name>Zn(2+)</name>
        <dbReference type="ChEBI" id="CHEBI:29105"/>
    </ligand>
</feature>
<evidence type="ECO:0000256" key="9">
    <source>
        <dbReference type="ARBA" id="ARBA00022960"/>
    </source>
</evidence>
<dbReference type="Gene3D" id="3.90.1310.10">
    <property type="entry name" value="Penicillin-binding protein 2a (Domain 2)"/>
    <property type="match status" value="1"/>
</dbReference>
<dbReference type="EC" id="3.4.16.4" evidence="14"/>
<evidence type="ECO:0000313" key="19">
    <source>
        <dbReference type="Proteomes" id="UP000013070"/>
    </source>
</evidence>
<feature type="compositionally biased region" description="Polar residues" evidence="15">
    <location>
        <begin position="687"/>
        <end position="722"/>
    </location>
</feature>
<dbReference type="GO" id="GO:0009002">
    <property type="term" value="F:serine-type D-Ala-D-Ala carboxypeptidase activity"/>
    <property type="evidence" value="ECO:0007669"/>
    <property type="project" value="UniProtKB-UniRule"/>
</dbReference>
<protein>
    <recommendedName>
        <fullName evidence="14">Peptidoglycan D,D-transpeptidase MrdA</fullName>
        <ecNumber evidence="14">3.4.16.4</ecNumber>
    </recommendedName>
    <alternativeName>
        <fullName evidence="14">Penicillin-binding protein 2</fullName>
        <shortName evidence="14">PBP-2</shortName>
    </alternativeName>
</protein>
<dbReference type="GO" id="GO:0005886">
    <property type="term" value="C:plasma membrane"/>
    <property type="evidence" value="ECO:0007669"/>
    <property type="project" value="UniProtKB-SubCell"/>
</dbReference>